<reference evidence="8" key="1">
    <citation type="submission" date="2023-07" db="EMBL/GenBank/DDBJ databases">
        <title>A chromosome-level genome assembly of Lolium multiflorum.</title>
        <authorList>
            <person name="Chen Y."/>
            <person name="Copetti D."/>
            <person name="Kolliker R."/>
            <person name="Studer B."/>
        </authorList>
    </citation>
    <scope>NUCLEOTIDE SEQUENCE</scope>
    <source>
        <strain evidence="8">02402/16</strain>
        <tissue evidence="8">Leaf</tissue>
    </source>
</reference>
<proteinExistence type="predicted"/>
<evidence type="ECO:0000256" key="6">
    <source>
        <dbReference type="ARBA" id="ARBA00023242"/>
    </source>
</evidence>
<evidence type="ECO:0000256" key="3">
    <source>
        <dbReference type="ARBA" id="ARBA00023054"/>
    </source>
</evidence>
<accession>A0AAD8VE43</accession>
<dbReference type="PROSITE" id="PS51519">
    <property type="entry name" value="RWP_RK"/>
    <property type="match status" value="1"/>
</dbReference>
<keyword evidence="6" id="KW-0539">Nucleus</keyword>
<keyword evidence="4" id="KW-0238">DNA-binding</keyword>
<evidence type="ECO:0000256" key="5">
    <source>
        <dbReference type="ARBA" id="ARBA00023163"/>
    </source>
</evidence>
<organism evidence="8 9">
    <name type="scientific">Lolium multiflorum</name>
    <name type="common">Italian ryegrass</name>
    <name type="synonym">Lolium perenne subsp. multiflorum</name>
    <dbReference type="NCBI Taxonomy" id="4521"/>
    <lineage>
        <taxon>Eukaryota</taxon>
        <taxon>Viridiplantae</taxon>
        <taxon>Streptophyta</taxon>
        <taxon>Embryophyta</taxon>
        <taxon>Tracheophyta</taxon>
        <taxon>Spermatophyta</taxon>
        <taxon>Magnoliopsida</taxon>
        <taxon>Liliopsida</taxon>
        <taxon>Poales</taxon>
        <taxon>Poaceae</taxon>
        <taxon>BOP clade</taxon>
        <taxon>Pooideae</taxon>
        <taxon>Poodae</taxon>
        <taxon>Poeae</taxon>
        <taxon>Poeae Chloroplast Group 2 (Poeae type)</taxon>
        <taxon>Loliodinae</taxon>
        <taxon>Loliinae</taxon>
        <taxon>Lolium</taxon>
    </lineage>
</organism>
<dbReference type="InterPro" id="IPR044607">
    <property type="entry name" value="RKD-like"/>
</dbReference>
<gene>
    <name evidence="8" type="ORF">QYE76_016950</name>
</gene>
<sequence>MATDDGADGLDPLPLPDDFDDILPLLNNMADFDNAEDQQPSCSHSFSADGLLYWPGMVGNYSTGVAQPNGPVHGDPSTSAVRHEDVLDCSGCQLLREVVHSNGLELMKLRIHGAADLFYHATLEVYRINSEGLATALAHQSFVDFRGRDYELVRHYLTNYALQQAAGNYAVERDELAPFHSVLCTTMNPGIQGNEHRGHEVAAARNGSADGRRLNVLDNAALVQPAIRRNKQPEPAGPSQPNRTMDLQLRQPLQQVAGRSALALQRERTAKMQFQDIAPYFHLPIVKAGEKLGICTTVLKGICRRVGVKRWPHRKVKKIDREITKLMRSGNEAWERDEIERLNAERKRIFYGPE</sequence>
<evidence type="ECO:0000259" key="7">
    <source>
        <dbReference type="PROSITE" id="PS51519"/>
    </source>
</evidence>
<dbReference type="GO" id="GO:0003700">
    <property type="term" value="F:DNA-binding transcription factor activity"/>
    <property type="evidence" value="ECO:0007669"/>
    <property type="project" value="InterPro"/>
</dbReference>
<dbReference type="PANTHER" id="PTHR46373">
    <property type="entry name" value="PROTEIN RKD4"/>
    <property type="match status" value="1"/>
</dbReference>
<keyword evidence="2" id="KW-0805">Transcription regulation</keyword>
<evidence type="ECO:0000313" key="9">
    <source>
        <dbReference type="Proteomes" id="UP001231189"/>
    </source>
</evidence>
<evidence type="ECO:0000256" key="4">
    <source>
        <dbReference type="ARBA" id="ARBA00023125"/>
    </source>
</evidence>
<keyword evidence="5" id="KW-0804">Transcription</keyword>
<comment type="function">
    <text evidence="1">Putative transcription factor.</text>
</comment>
<comment type="caution">
    <text evidence="8">The sequence shown here is derived from an EMBL/GenBank/DDBJ whole genome shotgun (WGS) entry which is preliminary data.</text>
</comment>
<dbReference type="Proteomes" id="UP001231189">
    <property type="component" value="Unassembled WGS sequence"/>
</dbReference>
<dbReference type="EMBL" id="JAUUTY010000351">
    <property type="protein sequence ID" value="KAK1601776.1"/>
    <property type="molecule type" value="Genomic_DNA"/>
</dbReference>
<dbReference type="GO" id="GO:0003677">
    <property type="term" value="F:DNA binding"/>
    <property type="evidence" value="ECO:0007669"/>
    <property type="project" value="UniProtKB-KW"/>
</dbReference>
<name>A0AAD8VE43_LOLMU</name>
<dbReference type="Pfam" id="PF02042">
    <property type="entry name" value="RWP-RK"/>
    <property type="match status" value="1"/>
</dbReference>
<protein>
    <recommendedName>
        <fullName evidence="7">RWP-RK domain-containing protein</fullName>
    </recommendedName>
</protein>
<evidence type="ECO:0000256" key="2">
    <source>
        <dbReference type="ARBA" id="ARBA00023015"/>
    </source>
</evidence>
<feature type="domain" description="RWP-RK" evidence="7">
    <location>
        <begin position="259"/>
        <end position="340"/>
    </location>
</feature>
<evidence type="ECO:0000256" key="1">
    <source>
        <dbReference type="ARBA" id="ARBA00004049"/>
    </source>
</evidence>
<evidence type="ECO:0000313" key="8">
    <source>
        <dbReference type="EMBL" id="KAK1601776.1"/>
    </source>
</evidence>
<dbReference type="InterPro" id="IPR003035">
    <property type="entry name" value="RWP-RK_dom"/>
</dbReference>
<keyword evidence="9" id="KW-1185">Reference proteome</keyword>
<dbReference type="PANTHER" id="PTHR46373:SF5">
    <property type="entry name" value="RWP-RK DOMAIN PROTEIN"/>
    <property type="match status" value="1"/>
</dbReference>
<dbReference type="AlphaFoldDB" id="A0AAD8VE43"/>
<keyword evidence="3" id="KW-0175">Coiled coil</keyword>